<dbReference type="AlphaFoldDB" id="U2Z185"/>
<feature type="transmembrane region" description="Helical" evidence="2">
    <location>
        <begin position="96"/>
        <end position="120"/>
    </location>
</feature>
<keyword evidence="2" id="KW-0472">Membrane</keyword>
<evidence type="ECO:0000313" key="3">
    <source>
        <dbReference type="EMBL" id="GAD54817.1"/>
    </source>
</evidence>
<gene>
    <name evidence="3" type="ORF">MBELCI_0869</name>
</gene>
<comment type="caution">
    <text evidence="3">The sequence shown here is derived from an EMBL/GenBank/DDBJ whole genome shotgun (WGS) entry which is preliminary data.</text>
</comment>
<evidence type="ECO:0000256" key="1">
    <source>
        <dbReference type="SAM" id="MobiDB-lite"/>
    </source>
</evidence>
<feature type="transmembrane region" description="Helical" evidence="2">
    <location>
        <begin position="132"/>
        <end position="153"/>
    </location>
</feature>
<feature type="compositionally biased region" description="Basic and acidic residues" evidence="1">
    <location>
        <begin position="33"/>
        <end position="44"/>
    </location>
</feature>
<feature type="transmembrane region" description="Helical" evidence="2">
    <location>
        <begin position="189"/>
        <end position="210"/>
    </location>
</feature>
<accession>U2Z185</accession>
<keyword evidence="2" id="KW-0812">Transmembrane</keyword>
<dbReference type="EMBL" id="BATB01000007">
    <property type="protein sequence ID" value="GAD54817.1"/>
    <property type="molecule type" value="Genomic_DNA"/>
</dbReference>
<feature type="region of interest" description="Disordered" evidence="1">
    <location>
        <begin position="18"/>
        <end position="46"/>
    </location>
</feature>
<dbReference type="Proteomes" id="UP000016566">
    <property type="component" value="Unassembled WGS sequence"/>
</dbReference>
<protein>
    <submittedName>
        <fullName evidence="3">Uncharacterized protein</fullName>
    </submittedName>
</protein>
<proteinExistence type="predicted"/>
<dbReference type="eggNOG" id="ENOG50300JB">
    <property type="taxonomic scope" value="Bacteria"/>
</dbReference>
<keyword evidence="2" id="KW-1133">Transmembrane helix</keyword>
<name>U2Z185_9RHOB</name>
<evidence type="ECO:0000313" key="4">
    <source>
        <dbReference type="Proteomes" id="UP000016566"/>
    </source>
</evidence>
<feature type="transmembrane region" description="Helical" evidence="2">
    <location>
        <begin position="69"/>
        <end position="90"/>
    </location>
</feature>
<evidence type="ECO:0000256" key="2">
    <source>
        <dbReference type="SAM" id="Phobius"/>
    </source>
</evidence>
<reference evidence="3" key="1">
    <citation type="journal article" date="2013" name="Genome Announc.">
        <title>Draft Genome Sequence of Loktanella cinnabarina LL-001T, Isolated from Deep-Sea Floor Sediment.</title>
        <authorList>
            <person name="Nishi S."/>
            <person name="Tsubouchi T."/>
            <person name="Takaki Y."/>
            <person name="Koyanagi R."/>
            <person name="Satoh N."/>
            <person name="Maruyama T."/>
            <person name="Hatada Y."/>
        </authorList>
    </citation>
    <scope>NUCLEOTIDE SEQUENCE [LARGE SCALE GENOMIC DNA]</scope>
    <source>
        <strain evidence="3">LL-001</strain>
    </source>
</reference>
<keyword evidence="4" id="KW-1185">Reference proteome</keyword>
<sequence length="255" mass="27405">MASGRIHFPKKCAFSPACGGRRDPVPRPRHRGRTLDEPQQHNESFDQMSTNAQPNEVTFTAPWEVFKPYFSYLTMFLGMGLISGSLVHAAQPDMRSYALALMAIGAALFAFGSYLNEVLFKTGILGDSVLKYVSVSLLLAVGIGMVSGAAQHFYDTPIFASWSAPIGVFVSSLAFAIRQGYVLHRRNWMLMIVGGLVFASVFHLGLRAYAESLPMSPGHHGGASPAAHVDDHAGGHGELGDTLAIPADQGTMSGH</sequence>
<feature type="transmembrane region" description="Helical" evidence="2">
    <location>
        <begin position="159"/>
        <end position="177"/>
    </location>
</feature>
<dbReference type="STRING" id="1337093.MBELCI_0869"/>
<organism evidence="3 4">
    <name type="scientific">Limimaricola cinnabarinus LL-001</name>
    <dbReference type="NCBI Taxonomy" id="1337093"/>
    <lineage>
        <taxon>Bacteria</taxon>
        <taxon>Pseudomonadati</taxon>
        <taxon>Pseudomonadota</taxon>
        <taxon>Alphaproteobacteria</taxon>
        <taxon>Rhodobacterales</taxon>
        <taxon>Paracoccaceae</taxon>
        <taxon>Limimaricola</taxon>
    </lineage>
</organism>